<sequence length="316" mass="35671">MAKLLMPEHIKLIGTNLCSDVTYSGVGEAGWRLMWGANWDWDGWVKPQIDLMIGNGVGCNAVRVQGAAYAVQNGTIAMSDYLARWSQVIEYCRDRGVYVYPCGCTIDLDTNFTLPIATIGAVFAEIFRHHQQYDNVIGIDIIQETTNTDTDGWTAMKPRMASLIADIKSRGVTLPLTFSSSEFLDSGYPRLLEVAHLFDYIDLHPYYRAANIYDLDSLLAAYPDKDIIMAESGAEVSWTTRDNQLTQIRRMLDLARIGHPRMRGLFVWSSTDPADPNILAGKAWGQYDWDHIPRHDRLNLIRRYTGGSVSRANRVR</sequence>
<dbReference type="SUPFAM" id="SSF51445">
    <property type="entry name" value="(Trans)glycosidases"/>
    <property type="match status" value="1"/>
</dbReference>
<evidence type="ECO:0000313" key="2">
    <source>
        <dbReference type="Proteomes" id="UP000694660"/>
    </source>
</evidence>
<dbReference type="AlphaFoldDB" id="A0A944H8S0"/>
<organism evidence="1 2">
    <name type="scientific">Denitromonas iodatirespirans</name>
    <dbReference type="NCBI Taxonomy" id="2795389"/>
    <lineage>
        <taxon>Bacteria</taxon>
        <taxon>Pseudomonadati</taxon>
        <taxon>Pseudomonadota</taxon>
        <taxon>Betaproteobacteria</taxon>
        <taxon>Rhodocyclales</taxon>
        <taxon>Zoogloeaceae</taxon>
        <taxon>Denitromonas</taxon>
    </lineage>
</organism>
<dbReference type="InterPro" id="IPR017853">
    <property type="entry name" value="GH"/>
</dbReference>
<reference evidence="2" key="1">
    <citation type="journal article" date="2022" name="ISME J.">
        <title>Genetic and phylogenetic analysis of dissimilatory iodate-reducing bacteria identifies potential niches across the world's oceans.</title>
        <authorList>
            <person name="Reyes-Umana V."/>
            <person name="Henning Z."/>
            <person name="Lee K."/>
            <person name="Barnum T.P."/>
            <person name="Coates J.D."/>
        </authorList>
    </citation>
    <scope>NUCLEOTIDE SEQUENCE [LARGE SCALE GENOMIC DNA]</scope>
    <source>
        <strain evidence="2">IR12</strain>
    </source>
</reference>
<accession>A0A944H8S0</accession>
<dbReference type="Proteomes" id="UP000694660">
    <property type="component" value="Unassembled WGS sequence"/>
</dbReference>
<protein>
    <submittedName>
        <fullName evidence="1">Uncharacterized protein</fullName>
    </submittedName>
</protein>
<gene>
    <name evidence="1" type="ORF">I8J34_10880</name>
</gene>
<evidence type="ECO:0000313" key="1">
    <source>
        <dbReference type="EMBL" id="MBT0961675.1"/>
    </source>
</evidence>
<proteinExistence type="predicted"/>
<keyword evidence="2" id="KW-1185">Reference proteome</keyword>
<dbReference type="EMBL" id="JAEKFT010000010">
    <property type="protein sequence ID" value="MBT0961675.1"/>
    <property type="molecule type" value="Genomic_DNA"/>
</dbReference>
<name>A0A944H8S0_DENI1</name>
<comment type="caution">
    <text evidence="1">The sequence shown here is derived from an EMBL/GenBank/DDBJ whole genome shotgun (WGS) entry which is preliminary data.</text>
</comment>
<dbReference type="RefSeq" id="WP_214361431.1">
    <property type="nucleotide sequence ID" value="NZ_JAEKFT010000010.1"/>
</dbReference>
<dbReference type="Gene3D" id="3.20.20.80">
    <property type="entry name" value="Glycosidases"/>
    <property type="match status" value="1"/>
</dbReference>